<dbReference type="InterPro" id="IPR036121">
    <property type="entry name" value="ATPase_F1/V1/A1_a/bsu_N_sf"/>
</dbReference>
<dbReference type="InterPro" id="IPR000194">
    <property type="entry name" value="ATPase_F1/V1/A1_a/bsu_nucl-bd"/>
</dbReference>
<dbReference type="Gramene" id="Solyc02g012010.2.1">
    <property type="protein sequence ID" value="Solyc02g012010.2.1"/>
    <property type="gene ID" value="Solyc02g012010.2"/>
</dbReference>
<dbReference type="STRING" id="4081.A0A3Q7EVI7"/>
<proteinExistence type="inferred from homology"/>
<dbReference type="InterPro" id="IPR023366">
    <property type="entry name" value="ATP_synth_asu-like_sf"/>
</dbReference>
<reference evidence="7" key="1">
    <citation type="journal article" date="2012" name="Nature">
        <title>The tomato genome sequence provides insights into fleshy fruit evolution.</title>
        <authorList>
            <consortium name="Tomato Genome Consortium"/>
        </authorList>
    </citation>
    <scope>NUCLEOTIDE SEQUENCE [LARGE SCALE GENOMIC DNA]</scope>
    <source>
        <strain evidence="7">cv. Heinz 1706</strain>
    </source>
</reference>
<dbReference type="SUPFAM" id="SSF52540">
    <property type="entry name" value="P-loop containing nucleoside triphosphate hydrolases"/>
    <property type="match status" value="1"/>
</dbReference>
<dbReference type="OMA" id="AMEYIII"/>
<evidence type="ECO:0000256" key="3">
    <source>
        <dbReference type="ARBA" id="ARBA00022741"/>
    </source>
</evidence>
<dbReference type="Pfam" id="PF00006">
    <property type="entry name" value="ATP-synt_ab"/>
    <property type="match status" value="1"/>
</dbReference>
<dbReference type="InterPro" id="IPR005294">
    <property type="entry name" value="ATP_synth_F1_asu"/>
</dbReference>
<dbReference type="GO" id="GO:0045259">
    <property type="term" value="C:proton-transporting ATP synthase complex"/>
    <property type="evidence" value="ECO:0007669"/>
    <property type="project" value="InterPro"/>
</dbReference>
<organism evidence="7">
    <name type="scientific">Solanum lycopersicum</name>
    <name type="common">Tomato</name>
    <name type="synonym">Lycopersicon esculentum</name>
    <dbReference type="NCBI Taxonomy" id="4081"/>
    <lineage>
        <taxon>Eukaryota</taxon>
        <taxon>Viridiplantae</taxon>
        <taxon>Streptophyta</taxon>
        <taxon>Embryophyta</taxon>
        <taxon>Tracheophyta</taxon>
        <taxon>Spermatophyta</taxon>
        <taxon>Magnoliopsida</taxon>
        <taxon>eudicotyledons</taxon>
        <taxon>Gunneridae</taxon>
        <taxon>Pentapetalae</taxon>
        <taxon>asterids</taxon>
        <taxon>lamiids</taxon>
        <taxon>Solanales</taxon>
        <taxon>Solanaceae</taxon>
        <taxon>Solanoideae</taxon>
        <taxon>Solaneae</taxon>
        <taxon>Solanum</taxon>
        <taxon>Solanum subgen. Lycopersicon</taxon>
    </lineage>
</organism>
<keyword evidence="2" id="KW-0813">Transport</keyword>
<evidence type="ECO:0000256" key="5">
    <source>
        <dbReference type="ARBA" id="ARBA00023065"/>
    </source>
</evidence>
<evidence type="ECO:0000313" key="7">
    <source>
        <dbReference type="EnsemblPlants" id="Solyc02g012010.2.1"/>
    </source>
</evidence>
<dbReference type="InterPro" id="IPR027417">
    <property type="entry name" value="P-loop_NTPase"/>
</dbReference>
<dbReference type="InParanoid" id="A0A3Q7EVI7"/>
<dbReference type="Proteomes" id="UP000004994">
    <property type="component" value="Chromosome 2"/>
</dbReference>
<dbReference type="SUPFAM" id="SSF50615">
    <property type="entry name" value="N-terminal domain of alpha and beta subunits of F1 ATP synthase"/>
    <property type="match status" value="1"/>
</dbReference>
<comment type="similarity">
    <text evidence="1">Belongs to the ATPase alpha/beta chains family.</text>
</comment>
<dbReference type="EnsemblPlants" id="Solyc02g012010.2.1">
    <property type="protein sequence ID" value="Solyc02g012010.2.1"/>
    <property type="gene ID" value="Solyc02g012010.2"/>
</dbReference>
<protein>
    <recommendedName>
        <fullName evidence="6">ATPase F1/V1/A1 complex alpha/beta subunit nucleotide-binding domain-containing protein</fullName>
    </recommendedName>
</protein>
<accession>A0A3Q7EVI7</accession>
<evidence type="ECO:0000313" key="8">
    <source>
        <dbReference type="Proteomes" id="UP000004994"/>
    </source>
</evidence>
<keyword evidence="4" id="KW-0067">ATP-binding</keyword>
<dbReference type="PaxDb" id="4081-Solyc02g012010.1.1"/>
<evidence type="ECO:0000256" key="4">
    <source>
        <dbReference type="ARBA" id="ARBA00022840"/>
    </source>
</evidence>
<keyword evidence="3" id="KW-0547">Nucleotide-binding</keyword>
<evidence type="ECO:0000259" key="6">
    <source>
        <dbReference type="Pfam" id="PF00006"/>
    </source>
</evidence>
<dbReference type="PANTHER" id="PTHR48082:SF2">
    <property type="entry name" value="ATP SYNTHASE SUBUNIT ALPHA, MITOCHONDRIAL"/>
    <property type="match status" value="1"/>
</dbReference>
<dbReference type="PANTHER" id="PTHR48082">
    <property type="entry name" value="ATP SYNTHASE SUBUNIT ALPHA, MITOCHONDRIAL"/>
    <property type="match status" value="1"/>
</dbReference>
<sequence>MAGGLVEFEEGTIGIALNLESNNVGVALMGDGRGQRELVIGDRKTDKTTVATHTILNQQGQNVICVYVGNGQKVSPMAQVVTTLQERGAMQYTIVVAETGDSPATIQYLIPYTRAHLDEYFMYVNDTI</sequence>
<name>A0A3Q7EVI7_SOLLC</name>
<feature type="domain" description="ATPase F1/V1/A1 complex alpha/beta subunit nucleotide-binding" evidence="6">
    <location>
        <begin position="31"/>
        <end position="124"/>
    </location>
</feature>
<dbReference type="Gene3D" id="3.40.50.12240">
    <property type="match status" value="1"/>
</dbReference>
<dbReference type="GO" id="GO:0005524">
    <property type="term" value="F:ATP binding"/>
    <property type="evidence" value="ECO:0007669"/>
    <property type="project" value="UniProtKB-KW"/>
</dbReference>
<dbReference type="AlphaFoldDB" id="A0A3Q7EVI7"/>
<evidence type="ECO:0000256" key="2">
    <source>
        <dbReference type="ARBA" id="ARBA00022448"/>
    </source>
</evidence>
<reference evidence="7" key="2">
    <citation type="submission" date="2019-01" db="UniProtKB">
        <authorList>
            <consortium name="EnsemblPlants"/>
        </authorList>
    </citation>
    <scope>IDENTIFICATION</scope>
    <source>
        <strain evidence="7">cv. Heinz 1706</strain>
    </source>
</reference>
<dbReference type="GO" id="GO:0046933">
    <property type="term" value="F:proton-transporting ATP synthase activity, rotational mechanism"/>
    <property type="evidence" value="ECO:0007669"/>
    <property type="project" value="InterPro"/>
</dbReference>
<keyword evidence="5" id="KW-0406">Ion transport</keyword>
<keyword evidence="8" id="KW-1185">Reference proteome</keyword>
<dbReference type="Gene3D" id="2.40.30.20">
    <property type="match status" value="1"/>
</dbReference>
<evidence type="ECO:0000256" key="1">
    <source>
        <dbReference type="ARBA" id="ARBA00008936"/>
    </source>
</evidence>